<dbReference type="InterPro" id="IPR051223">
    <property type="entry name" value="Polycystin"/>
</dbReference>
<feature type="domain" description="Polycystin" evidence="9">
    <location>
        <begin position="181"/>
        <end position="428"/>
    </location>
</feature>
<keyword evidence="5 7" id="KW-0472">Membrane</keyword>
<reference evidence="11" key="1">
    <citation type="journal article" date="2023" name="Commun. Biol.">
        <title>Genome analysis of Parmales, the sister group of diatoms, reveals the evolutionary specialization of diatoms from phago-mixotrophs to photoautotrophs.</title>
        <authorList>
            <person name="Ban H."/>
            <person name="Sato S."/>
            <person name="Yoshikawa S."/>
            <person name="Yamada K."/>
            <person name="Nakamura Y."/>
            <person name="Ichinomiya M."/>
            <person name="Sato N."/>
            <person name="Blanc-Mathieu R."/>
            <person name="Endo H."/>
            <person name="Kuwata A."/>
            <person name="Ogata H."/>
        </authorList>
    </citation>
    <scope>NUCLEOTIDE SEQUENCE [LARGE SCALE GENOMIC DNA]</scope>
    <source>
        <strain evidence="11">NIES 3701</strain>
    </source>
</reference>
<feature type="transmembrane region" description="Helical" evidence="7">
    <location>
        <begin position="690"/>
        <end position="714"/>
    </location>
</feature>
<dbReference type="PANTHER" id="PTHR10877">
    <property type="entry name" value="POLYCYSTIN FAMILY MEMBER"/>
    <property type="match status" value="1"/>
</dbReference>
<evidence type="ECO:0000313" key="10">
    <source>
        <dbReference type="EMBL" id="GMH63438.1"/>
    </source>
</evidence>
<evidence type="ECO:0000256" key="1">
    <source>
        <dbReference type="ARBA" id="ARBA00004141"/>
    </source>
</evidence>
<dbReference type="GO" id="GO:0005262">
    <property type="term" value="F:calcium channel activity"/>
    <property type="evidence" value="ECO:0007669"/>
    <property type="project" value="TreeGrafter"/>
</dbReference>
<dbReference type="EMBL" id="BRXY01000084">
    <property type="protein sequence ID" value="GMH63438.1"/>
    <property type="molecule type" value="Genomic_DNA"/>
</dbReference>
<feature type="compositionally biased region" description="Acidic residues" evidence="6">
    <location>
        <begin position="968"/>
        <end position="981"/>
    </location>
</feature>
<feature type="compositionally biased region" description="Low complexity" evidence="6">
    <location>
        <begin position="12"/>
        <end position="22"/>
    </location>
</feature>
<feature type="region of interest" description="Disordered" evidence="6">
    <location>
        <begin position="38"/>
        <end position="62"/>
    </location>
</feature>
<evidence type="ECO:0000256" key="7">
    <source>
        <dbReference type="SAM" id="Phobius"/>
    </source>
</evidence>
<evidence type="ECO:0000256" key="4">
    <source>
        <dbReference type="ARBA" id="ARBA00022989"/>
    </source>
</evidence>
<evidence type="ECO:0000256" key="6">
    <source>
        <dbReference type="SAM" id="MobiDB-lite"/>
    </source>
</evidence>
<dbReference type="PANTHER" id="PTHR10877:SF183">
    <property type="entry name" value="AT14535P-RELATED"/>
    <property type="match status" value="1"/>
</dbReference>
<comment type="similarity">
    <text evidence="2">Belongs to the polycystin family.</text>
</comment>
<dbReference type="GO" id="GO:0016020">
    <property type="term" value="C:membrane"/>
    <property type="evidence" value="ECO:0007669"/>
    <property type="project" value="UniProtKB-SubCell"/>
</dbReference>
<evidence type="ECO:0000259" key="8">
    <source>
        <dbReference type="Pfam" id="PF08016"/>
    </source>
</evidence>
<dbReference type="Proteomes" id="UP001165085">
    <property type="component" value="Unassembled WGS sequence"/>
</dbReference>
<feature type="transmembrane region" description="Helical" evidence="7">
    <location>
        <begin position="113"/>
        <end position="133"/>
    </location>
</feature>
<keyword evidence="4 7" id="KW-1133">Transmembrane helix</keyword>
<accession>A0A9W7E2H8</accession>
<sequence>MEPLEVSPPSPTKTSPTPSTSSMRARMAAIGNGISTRALPFRHRVNTPPSPQHRNPTPGAGGFNLNSLGAFSALQNMGGLLNPLTEFKDNIRQKAENAAAKKKIDKATADKKLMVLIAYIIFLLAYSVTAMHGRHDASLDPYTIYDMQKSLVDQLSGSQFKQYPDGKQIYNIEGGNMTLDGVSTVKDMYSWLRTTFHNGIYSASTFDGDPRFRGGGRNGFVFGQQMLLGGIRISQYRTPKYDCMEKAPEGLFSNLYTTYNEKEKNETLADEDVTDDEQDAEWESGYYCYQNDEEQHRTPYANSTFECDEQNFNWNDPPSQCSGEFWGGYKFEPLVNEEVQASILSNMGYELKSPGFSKVLPNRNGTEASILYATLYQSKFIDLQTRYLYIDMAFWNFNVERLTTIRFTFDMPLSGAVYPSVAVKVADLYTCNIATLDDVQLCDRRHIIRMSFEVACLVVITLVAVIVILQICLTVFKICTWQFNVAHCCVEEDAWWDFRAKKSRESELSSHDDRESASSSKTSIKKAKKKTFYKMMKKVIGAKGGAWWFWNMFLILQLAVYYAYLGSRYVAMVLVPTNVDPASDTYIDFQTPATWANYSDRINALFIFLSWVRLFEFISFFSNHGLFLFVLMFFVFMSGSALSNQIAFGYYVENYSSFLSSFFTTLKALQGNLPYDDISNMMQSGLAGTVFGLVYVLILIYILAHLILALVFALGEYMKKMFQYTLEYYIEEARLQQQTDDKDLGISLNSTSSSSAASSTSQLQPKISLSTLPPAVVEVLDQRRTVRRAIRRSQQKPLTDTVKDYLKDCPSVVNSEESHGDVAEFDLLGNVKAKYNFFNPPGPMTLRPMFRCAGGCSGFCCSERRGRRMRRLGSEGGSFTDEDDEEPLYFSPCTSSVKGGFGVEEVYLSEDELVLLEEGYVPYQSSLISAEFNGSKKKNVKFQKHEVNTPLLQKDPMMEMFLGKSEGNDEDDDDDDDDYDGNDTFRKSRNQVVGLLSKFGDVVKQSNGGGGGDGGVDGSKILNSSIRKVESLMSMGGLFGVRKRAVSDHRRNSNSGIPSSLDPHHPYIIRQHSTKVMEKLKLFADMSIKVGSIFENDPDKTQAAIAKLIDSADIGTGQLRLDVVLKYFGEIGMKMGPNTKETLHALFGRKKEEIDDIVKDDGHGHTCLTAFGLQVPLPHVRIESLSMILLSAIPLMSGNKKMRDILPQLTKLDIVGNLASDLIEHVASMLSIHVERASSGVSGVLLPDGVVHGLDLIFNMMSASLDTVVSAEWRDTAEGLLERIRDGVHSLSDYPDQEVQGEISNYSKELRETLERGDSTKMDVVHLESRMKRRLSTVLGNGLEVHKKTAELGITALHKNTVGRSWTSKWGVVQAMSHTIGSYSPEKNTKHKKDKGLAEVDDFLSSVMAEHVEEDEFFESQV</sequence>
<dbReference type="InterPro" id="IPR013122">
    <property type="entry name" value="PKD1_2_channel"/>
</dbReference>
<feature type="transmembrane region" description="Helical" evidence="7">
    <location>
        <begin position="545"/>
        <end position="564"/>
    </location>
</feature>
<organism evidence="10 11">
    <name type="scientific">Triparma strigata</name>
    <dbReference type="NCBI Taxonomy" id="1606541"/>
    <lineage>
        <taxon>Eukaryota</taxon>
        <taxon>Sar</taxon>
        <taxon>Stramenopiles</taxon>
        <taxon>Ochrophyta</taxon>
        <taxon>Bolidophyceae</taxon>
        <taxon>Parmales</taxon>
        <taxon>Triparmaceae</taxon>
        <taxon>Triparma</taxon>
    </lineage>
</organism>
<keyword evidence="3 7" id="KW-0812">Transmembrane</keyword>
<feature type="transmembrane region" description="Helical" evidence="7">
    <location>
        <begin position="628"/>
        <end position="652"/>
    </location>
</feature>
<feature type="region of interest" description="Disordered" evidence="6">
    <location>
        <begin position="1"/>
        <end position="23"/>
    </location>
</feature>
<dbReference type="Pfam" id="PF08016">
    <property type="entry name" value="PKD_channel"/>
    <property type="match status" value="1"/>
</dbReference>
<proteinExistence type="inferred from homology"/>
<comment type="subcellular location">
    <subcellularLocation>
        <location evidence="1">Membrane</location>
        <topology evidence="1">Multi-pass membrane protein</topology>
    </subcellularLocation>
</comment>
<evidence type="ECO:0000259" key="9">
    <source>
        <dbReference type="Pfam" id="PF20519"/>
    </source>
</evidence>
<evidence type="ECO:0000256" key="5">
    <source>
        <dbReference type="ARBA" id="ARBA00023136"/>
    </source>
</evidence>
<evidence type="ECO:0000256" key="2">
    <source>
        <dbReference type="ARBA" id="ARBA00007200"/>
    </source>
</evidence>
<dbReference type="Pfam" id="PF20519">
    <property type="entry name" value="Polycystin_dom"/>
    <property type="match status" value="1"/>
</dbReference>
<keyword evidence="11" id="KW-1185">Reference proteome</keyword>
<comment type="caution">
    <text evidence="10">The sequence shown here is derived from an EMBL/GenBank/DDBJ whole genome shotgun (WGS) entry which is preliminary data.</text>
</comment>
<name>A0A9W7E2H8_9STRA</name>
<feature type="transmembrane region" description="Helical" evidence="7">
    <location>
        <begin position="452"/>
        <end position="476"/>
    </location>
</feature>
<dbReference type="OrthoDB" id="444119at2759"/>
<dbReference type="InterPro" id="IPR046791">
    <property type="entry name" value="Polycystin_dom"/>
</dbReference>
<protein>
    <submittedName>
        <fullName evidence="10">Uncharacterized protein</fullName>
    </submittedName>
</protein>
<gene>
    <name evidence="10" type="ORF">TrST_g1634</name>
</gene>
<feature type="domain" description="Polycystin cation channel PKD1/PKD2" evidence="8">
    <location>
        <begin position="547"/>
        <end position="711"/>
    </location>
</feature>
<feature type="compositionally biased region" description="Pro residues" evidence="6">
    <location>
        <begin position="1"/>
        <end position="11"/>
    </location>
</feature>
<evidence type="ECO:0000313" key="11">
    <source>
        <dbReference type="Proteomes" id="UP001165085"/>
    </source>
</evidence>
<dbReference type="GO" id="GO:0050982">
    <property type="term" value="P:detection of mechanical stimulus"/>
    <property type="evidence" value="ECO:0007669"/>
    <property type="project" value="TreeGrafter"/>
</dbReference>
<feature type="region of interest" description="Disordered" evidence="6">
    <location>
        <begin position="962"/>
        <end position="985"/>
    </location>
</feature>
<evidence type="ECO:0000256" key="3">
    <source>
        <dbReference type="ARBA" id="ARBA00022692"/>
    </source>
</evidence>